<proteinExistence type="predicted"/>
<dbReference type="Pfam" id="PF07007">
    <property type="entry name" value="LprI"/>
    <property type="match status" value="1"/>
</dbReference>
<dbReference type="Proteomes" id="UP001149142">
    <property type="component" value="Unassembled WGS sequence"/>
</dbReference>
<sequence>MNITAKQTYIEADKTLNIVYQNILTEYKTDTAFIEKLKTSQRLWIQFRDAELDMKFPKENKGYNYGSVYPMCVSYYLKSLTEQRTQTLKEWLTGIEEGDVCKGSVKLK</sequence>
<feature type="domain" description="Lysozyme inhibitor LprI-like N-terminal" evidence="1">
    <location>
        <begin position="1"/>
        <end position="88"/>
    </location>
</feature>
<evidence type="ECO:0000259" key="1">
    <source>
        <dbReference type="Pfam" id="PF07007"/>
    </source>
</evidence>
<keyword evidence="3" id="KW-1185">Reference proteome</keyword>
<organism evidence="2 3">
    <name type="scientific">Mesoflavibacter profundi</name>
    <dbReference type="NCBI Taxonomy" id="2708110"/>
    <lineage>
        <taxon>Bacteria</taxon>
        <taxon>Pseudomonadati</taxon>
        <taxon>Bacteroidota</taxon>
        <taxon>Flavobacteriia</taxon>
        <taxon>Flavobacteriales</taxon>
        <taxon>Flavobacteriaceae</taxon>
        <taxon>Mesoflavibacter</taxon>
    </lineage>
</organism>
<accession>A0ABT4RYZ4</accession>
<evidence type="ECO:0000313" key="2">
    <source>
        <dbReference type="EMBL" id="MDA0177042.1"/>
    </source>
</evidence>
<gene>
    <name evidence="2" type="ORF">OOZ35_05985</name>
</gene>
<dbReference type="EMBL" id="JAPFGC010000002">
    <property type="protein sequence ID" value="MDA0177042.1"/>
    <property type="molecule type" value="Genomic_DNA"/>
</dbReference>
<name>A0ABT4RYZ4_9FLAO</name>
<evidence type="ECO:0000313" key="3">
    <source>
        <dbReference type="Proteomes" id="UP001149142"/>
    </source>
</evidence>
<protein>
    <submittedName>
        <fullName evidence="2">DUF1311 domain-containing protein</fullName>
    </submittedName>
</protein>
<dbReference type="Gene3D" id="1.20.1270.180">
    <property type="match status" value="1"/>
</dbReference>
<reference evidence="2" key="1">
    <citation type="submission" date="2022-11" db="EMBL/GenBank/DDBJ databases">
        <title>Refractory cell wall polysaccharides provide important carbon source for microbial heterotrophs in the hadal ocean.</title>
        <authorList>
            <person name="Zhu X."/>
        </authorList>
    </citation>
    <scope>NUCLEOTIDE SEQUENCE</scope>
    <source>
        <strain evidence="2">MTRN7</strain>
    </source>
</reference>
<dbReference type="InterPro" id="IPR009739">
    <property type="entry name" value="LprI-like_N"/>
</dbReference>
<comment type="caution">
    <text evidence="2">The sequence shown here is derived from an EMBL/GenBank/DDBJ whole genome shotgun (WGS) entry which is preliminary data.</text>
</comment>